<keyword evidence="8 9" id="KW-0472">Membrane</keyword>
<feature type="transmembrane region" description="Helical" evidence="9">
    <location>
        <begin position="99"/>
        <end position="120"/>
    </location>
</feature>
<evidence type="ECO:0000256" key="6">
    <source>
        <dbReference type="ARBA" id="ARBA00022927"/>
    </source>
</evidence>
<dbReference type="InterPro" id="IPR001478">
    <property type="entry name" value="PDZ"/>
</dbReference>
<name>A0A1F6TIK6_9PROT</name>
<keyword evidence="5 9" id="KW-0812">Transmembrane</keyword>
<dbReference type="STRING" id="1817758.A2150_01735"/>
<sequence>MAIAPDFIPASRQLNLLWERIQALLTKRWVPTVVNLGALLLLITALVSWAWSTFKPPAPQTPVVQASRAERLNLQPLLDAHLFGRAARGPGGSLESVPISSLNLVLVGVVAAVGGGYAMISVDGRAQESYAVGQEIIGGAILQSVLADRILIQRGGSTESLMLQDAVKPLEGVSTYVSPVSQHQPAIQQQGEKQFQVTREEVNKQMRSPDFLSQARLIPNPGGGFLVREIKTGSVYEKLGLRMGDVIRMVNGVPVNNAEDAMKFYQQLAELKDVQLEVMRAGQVEQLQYKLH</sequence>
<feature type="domain" description="PDZ" evidence="11">
    <location>
        <begin position="224"/>
        <end position="290"/>
    </location>
</feature>
<dbReference type="Pfam" id="PF11356">
    <property type="entry name" value="T2SSC"/>
    <property type="match status" value="1"/>
</dbReference>
<evidence type="ECO:0000256" key="2">
    <source>
        <dbReference type="ARBA" id="ARBA00022448"/>
    </source>
</evidence>
<gene>
    <name evidence="12" type="ORF">A2150_01735</name>
</gene>
<evidence type="ECO:0000259" key="11">
    <source>
        <dbReference type="Pfam" id="PF13180"/>
    </source>
</evidence>
<organism evidence="12 13">
    <name type="scientific">Candidatus Muproteobacteria bacterium RBG_16_64_11</name>
    <dbReference type="NCBI Taxonomy" id="1817758"/>
    <lineage>
        <taxon>Bacteria</taxon>
        <taxon>Pseudomonadati</taxon>
        <taxon>Pseudomonadota</taxon>
        <taxon>Candidatus Muproteobacteria</taxon>
    </lineage>
</organism>
<feature type="domain" description="Type II secretion system protein GspC N-terminal" evidence="10">
    <location>
        <begin position="38"/>
        <end position="163"/>
    </location>
</feature>
<evidence type="ECO:0000259" key="10">
    <source>
        <dbReference type="Pfam" id="PF11356"/>
    </source>
</evidence>
<evidence type="ECO:0000313" key="12">
    <source>
        <dbReference type="EMBL" id="OGI44980.1"/>
    </source>
</evidence>
<evidence type="ECO:0000256" key="3">
    <source>
        <dbReference type="ARBA" id="ARBA00022475"/>
    </source>
</evidence>
<evidence type="ECO:0000256" key="1">
    <source>
        <dbReference type="ARBA" id="ARBA00004533"/>
    </source>
</evidence>
<evidence type="ECO:0000256" key="9">
    <source>
        <dbReference type="SAM" id="Phobius"/>
    </source>
</evidence>
<keyword evidence="3" id="KW-1003">Cell membrane</keyword>
<dbReference type="EMBL" id="MFSS01000005">
    <property type="protein sequence ID" value="OGI44980.1"/>
    <property type="molecule type" value="Genomic_DNA"/>
</dbReference>
<dbReference type="AlphaFoldDB" id="A0A1F6TIK6"/>
<dbReference type="Gene3D" id="2.30.42.10">
    <property type="match status" value="1"/>
</dbReference>
<reference evidence="12 13" key="1">
    <citation type="journal article" date="2016" name="Nat. Commun.">
        <title>Thousands of microbial genomes shed light on interconnected biogeochemical processes in an aquifer system.</title>
        <authorList>
            <person name="Anantharaman K."/>
            <person name="Brown C.T."/>
            <person name="Hug L.A."/>
            <person name="Sharon I."/>
            <person name="Castelle C.J."/>
            <person name="Probst A.J."/>
            <person name="Thomas B.C."/>
            <person name="Singh A."/>
            <person name="Wilkins M.J."/>
            <person name="Karaoz U."/>
            <person name="Brodie E.L."/>
            <person name="Williams K.H."/>
            <person name="Hubbard S.S."/>
            <person name="Banfield J.F."/>
        </authorList>
    </citation>
    <scope>NUCLEOTIDE SEQUENCE [LARGE SCALE GENOMIC DNA]</scope>
</reference>
<dbReference type="GO" id="GO:0015031">
    <property type="term" value="P:protein transport"/>
    <property type="evidence" value="ECO:0007669"/>
    <property type="project" value="UniProtKB-KW"/>
</dbReference>
<evidence type="ECO:0000313" key="13">
    <source>
        <dbReference type="Proteomes" id="UP000177925"/>
    </source>
</evidence>
<evidence type="ECO:0000256" key="7">
    <source>
        <dbReference type="ARBA" id="ARBA00022989"/>
    </source>
</evidence>
<protein>
    <recommendedName>
        <fullName evidence="14">PDZ domain-containing protein</fullName>
    </recommendedName>
</protein>
<evidence type="ECO:0000256" key="8">
    <source>
        <dbReference type="ARBA" id="ARBA00023136"/>
    </source>
</evidence>
<keyword evidence="2" id="KW-0813">Transport</keyword>
<comment type="caution">
    <text evidence="12">The sequence shown here is derived from an EMBL/GenBank/DDBJ whole genome shotgun (WGS) entry which is preliminary data.</text>
</comment>
<accession>A0A1F6TIK6</accession>
<dbReference type="InterPro" id="IPR024961">
    <property type="entry name" value="T2SS_GspC_N"/>
</dbReference>
<keyword evidence="7 9" id="KW-1133">Transmembrane helix</keyword>
<dbReference type="Proteomes" id="UP000177925">
    <property type="component" value="Unassembled WGS sequence"/>
</dbReference>
<comment type="subcellular location">
    <subcellularLocation>
        <location evidence="1">Cell inner membrane</location>
    </subcellularLocation>
</comment>
<keyword evidence="6" id="KW-0653">Protein transport</keyword>
<dbReference type="Gene3D" id="2.30.30.830">
    <property type="match status" value="1"/>
</dbReference>
<dbReference type="InterPro" id="IPR036034">
    <property type="entry name" value="PDZ_sf"/>
</dbReference>
<feature type="transmembrane region" description="Helical" evidence="9">
    <location>
        <begin position="29"/>
        <end position="51"/>
    </location>
</feature>
<keyword evidence="4" id="KW-0997">Cell inner membrane</keyword>
<evidence type="ECO:0008006" key="14">
    <source>
        <dbReference type="Google" id="ProtNLM"/>
    </source>
</evidence>
<dbReference type="Pfam" id="PF13180">
    <property type="entry name" value="PDZ_2"/>
    <property type="match status" value="1"/>
</dbReference>
<evidence type="ECO:0000256" key="4">
    <source>
        <dbReference type="ARBA" id="ARBA00022519"/>
    </source>
</evidence>
<dbReference type="GO" id="GO:0005886">
    <property type="term" value="C:plasma membrane"/>
    <property type="evidence" value="ECO:0007669"/>
    <property type="project" value="UniProtKB-SubCell"/>
</dbReference>
<dbReference type="SUPFAM" id="SSF50156">
    <property type="entry name" value="PDZ domain-like"/>
    <property type="match status" value="1"/>
</dbReference>
<proteinExistence type="predicted"/>
<evidence type="ECO:0000256" key="5">
    <source>
        <dbReference type="ARBA" id="ARBA00022692"/>
    </source>
</evidence>